<dbReference type="Gene3D" id="2.60.40.10">
    <property type="entry name" value="Immunoglobulins"/>
    <property type="match status" value="1"/>
</dbReference>
<evidence type="ECO:0000313" key="2">
    <source>
        <dbReference type="EMBL" id="GAH02091.1"/>
    </source>
</evidence>
<protein>
    <recommendedName>
        <fullName evidence="1">Cyclic nucleotide-binding domain-containing protein</fullName>
    </recommendedName>
</protein>
<organism evidence="2">
    <name type="scientific">marine sediment metagenome</name>
    <dbReference type="NCBI Taxonomy" id="412755"/>
    <lineage>
        <taxon>unclassified sequences</taxon>
        <taxon>metagenomes</taxon>
        <taxon>ecological metagenomes</taxon>
    </lineage>
</organism>
<proteinExistence type="predicted"/>
<evidence type="ECO:0000259" key="1">
    <source>
        <dbReference type="PROSITE" id="PS50042"/>
    </source>
</evidence>
<feature type="domain" description="Cyclic nucleotide-binding" evidence="1">
    <location>
        <begin position="139"/>
        <end position="186"/>
    </location>
</feature>
<name>X1C1X0_9ZZZZ</name>
<comment type="caution">
    <text evidence="2">The sequence shown here is derived from an EMBL/GenBank/DDBJ whole genome shotgun (WGS) entry which is preliminary data.</text>
</comment>
<gene>
    <name evidence="2" type="ORF">S01H4_47791</name>
</gene>
<reference evidence="2" key="1">
    <citation type="journal article" date="2014" name="Front. Microbiol.">
        <title>High frequency of phylogenetically diverse reductive dehalogenase-homologous genes in deep subseafloor sedimentary metagenomes.</title>
        <authorList>
            <person name="Kawai M."/>
            <person name="Futagami T."/>
            <person name="Toyoda A."/>
            <person name="Takaki Y."/>
            <person name="Nishi S."/>
            <person name="Hori S."/>
            <person name="Arai W."/>
            <person name="Tsubouchi T."/>
            <person name="Morono Y."/>
            <person name="Uchiyama I."/>
            <person name="Ito T."/>
            <person name="Fujiyama A."/>
            <person name="Inagaki F."/>
            <person name="Takami H."/>
        </authorList>
    </citation>
    <scope>NUCLEOTIDE SEQUENCE</scope>
    <source>
        <strain evidence="2">Expedition CK06-06</strain>
    </source>
</reference>
<accession>X1C1X0</accession>
<dbReference type="InterPro" id="IPR000595">
    <property type="entry name" value="cNMP-bd_dom"/>
</dbReference>
<dbReference type="PROSITE" id="PS50042">
    <property type="entry name" value="CNMP_BINDING_3"/>
    <property type="match status" value="1"/>
</dbReference>
<dbReference type="EMBL" id="BART01026869">
    <property type="protein sequence ID" value="GAH02091.1"/>
    <property type="molecule type" value="Genomic_DNA"/>
</dbReference>
<feature type="non-terminal residue" evidence="2">
    <location>
        <position position="1"/>
    </location>
</feature>
<dbReference type="AlphaFoldDB" id="X1C1X0"/>
<sequence length="186" mass="19888">FTITTNDPDYDEVFYMINWSDGSEELLIGPFDSGENVIINHIWTETGLYSIQAKAIDSYDVESDLAIFEFSLSKTELEIVAISGGFGSVTIDIKNIGENIAEEVSSIVSVRGGLFSEINLTHTCSGCSECGTTLDPGAVKTENTGEAGFIIGLGSIEVSASAWANNAEIISKKTNGFVFGPLIIIL</sequence>
<dbReference type="InterPro" id="IPR013783">
    <property type="entry name" value="Ig-like_fold"/>
</dbReference>